<dbReference type="AlphaFoldDB" id="A0A2P2NNV9"/>
<reference evidence="1" key="1">
    <citation type="submission" date="2018-02" db="EMBL/GenBank/DDBJ databases">
        <title>Rhizophora mucronata_Transcriptome.</title>
        <authorList>
            <person name="Meera S.P."/>
            <person name="Sreeshan A."/>
            <person name="Augustine A."/>
        </authorList>
    </citation>
    <scope>NUCLEOTIDE SEQUENCE</scope>
    <source>
        <tissue evidence="1">Leaf</tissue>
    </source>
</reference>
<evidence type="ECO:0000313" key="1">
    <source>
        <dbReference type="EMBL" id="MBX44115.1"/>
    </source>
</evidence>
<organism evidence="1">
    <name type="scientific">Rhizophora mucronata</name>
    <name type="common">Asiatic mangrove</name>
    <dbReference type="NCBI Taxonomy" id="61149"/>
    <lineage>
        <taxon>Eukaryota</taxon>
        <taxon>Viridiplantae</taxon>
        <taxon>Streptophyta</taxon>
        <taxon>Embryophyta</taxon>
        <taxon>Tracheophyta</taxon>
        <taxon>Spermatophyta</taxon>
        <taxon>Magnoliopsida</taxon>
        <taxon>eudicotyledons</taxon>
        <taxon>Gunneridae</taxon>
        <taxon>Pentapetalae</taxon>
        <taxon>rosids</taxon>
        <taxon>fabids</taxon>
        <taxon>Malpighiales</taxon>
        <taxon>Rhizophoraceae</taxon>
        <taxon>Rhizophora</taxon>
    </lineage>
</organism>
<dbReference type="EMBL" id="GGEC01063631">
    <property type="protein sequence ID" value="MBX44115.1"/>
    <property type="molecule type" value="Transcribed_RNA"/>
</dbReference>
<name>A0A2P2NNV9_RHIMU</name>
<sequence>MQCLNSVHQNIFAAKASSRPLRTFWPCSSTSCVSLMPHCRPFWHPNFQ</sequence>
<accession>A0A2P2NNV9</accession>
<protein>
    <submittedName>
        <fullName evidence="1">Uncharacterized protein</fullName>
    </submittedName>
</protein>
<proteinExistence type="predicted"/>